<gene>
    <name evidence="2" type="ORF">M23134_03376</name>
</gene>
<dbReference type="Proteomes" id="UP000004095">
    <property type="component" value="Unassembled WGS sequence"/>
</dbReference>
<organism evidence="2 3">
    <name type="scientific">Microscilla marina ATCC 23134</name>
    <dbReference type="NCBI Taxonomy" id="313606"/>
    <lineage>
        <taxon>Bacteria</taxon>
        <taxon>Pseudomonadati</taxon>
        <taxon>Bacteroidota</taxon>
        <taxon>Cytophagia</taxon>
        <taxon>Cytophagales</taxon>
        <taxon>Microscillaceae</taxon>
        <taxon>Microscilla</taxon>
    </lineage>
</organism>
<keyword evidence="3" id="KW-1185">Reference proteome</keyword>
<dbReference type="InterPro" id="IPR046239">
    <property type="entry name" value="DUF6272"/>
</dbReference>
<accession>A1ZV24</accession>
<dbReference type="Pfam" id="PF19788">
    <property type="entry name" value="DUF6272"/>
    <property type="match status" value="1"/>
</dbReference>
<evidence type="ECO:0000313" key="2">
    <source>
        <dbReference type="EMBL" id="EAY25802.1"/>
    </source>
</evidence>
<dbReference type="AlphaFoldDB" id="A1ZV24"/>
<evidence type="ECO:0000256" key="1">
    <source>
        <dbReference type="SAM" id="MobiDB-lite"/>
    </source>
</evidence>
<dbReference type="eggNOG" id="ENOG503106Q">
    <property type="taxonomic scope" value="Bacteria"/>
</dbReference>
<feature type="region of interest" description="Disordered" evidence="1">
    <location>
        <begin position="70"/>
        <end position="93"/>
    </location>
</feature>
<dbReference type="EMBL" id="AAWS01000043">
    <property type="protein sequence ID" value="EAY25802.1"/>
    <property type="molecule type" value="Genomic_DNA"/>
</dbReference>
<proteinExistence type="predicted"/>
<comment type="caution">
    <text evidence="2">The sequence shown here is derived from an EMBL/GenBank/DDBJ whole genome shotgun (WGS) entry which is preliminary data.</text>
</comment>
<evidence type="ECO:0000313" key="3">
    <source>
        <dbReference type="Proteomes" id="UP000004095"/>
    </source>
</evidence>
<name>A1ZV24_MICM2</name>
<protein>
    <submittedName>
        <fullName evidence="2">Uncharacterized protein</fullName>
    </submittedName>
</protein>
<sequence>MAEHKLIFMYEGEFTQDIILSLLRVAEKKMNALGENLKVTRKVFNVMTECLQNIVKYSDQIPAEAVQVANTDTETTTTEPNESVSLNPDTKPANAADVVTTDEEDAEEEIPEVVVYEPLFIIGRRPENKYAIATGNIILNEKIEAMQERLDLINGLDKFGLLKYYQKTVKANMKRDKDKETDLDRNSAGLGFIDMARKSGNKFGYDFKPVNDEFSYFYLLVTV</sequence>
<reference evidence="2 3" key="1">
    <citation type="submission" date="2007-01" db="EMBL/GenBank/DDBJ databases">
        <authorList>
            <person name="Haygood M."/>
            <person name="Podell S."/>
            <person name="Anderson C."/>
            <person name="Hopkinson B."/>
            <person name="Roe K."/>
            <person name="Barbeau K."/>
            <person name="Gaasterland T."/>
            <person name="Ferriera S."/>
            <person name="Johnson J."/>
            <person name="Kravitz S."/>
            <person name="Beeson K."/>
            <person name="Sutton G."/>
            <person name="Rogers Y.-H."/>
            <person name="Friedman R."/>
            <person name="Frazier M."/>
            <person name="Venter J.C."/>
        </authorList>
    </citation>
    <scope>NUCLEOTIDE SEQUENCE [LARGE SCALE GENOMIC DNA]</scope>
    <source>
        <strain evidence="2 3">ATCC 23134</strain>
    </source>
</reference>